<proteinExistence type="predicted"/>
<reference evidence="1 2" key="1">
    <citation type="submission" date="2021-06" db="EMBL/GenBank/DDBJ databases">
        <title>Caerostris extrusa draft genome.</title>
        <authorList>
            <person name="Kono N."/>
            <person name="Arakawa K."/>
        </authorList>
    </citation>
    <scope>NUCLEOTIDE SEQUENCE [LARGE SCALE GENOMIC DNA]</scope>
</reference>
<gene>
    <name evidence="1" type="ORF">CEXT_40981</name>
</gene>
<keyword evidence="2" id="KW-1185">Reference proteome</keyword>
<protein>
    <submittedName>
        <fullName evidence="1">Uncharacterized protein</fullName>
    </submittedName>
</protein>
<dbReference type="Proteomes" id="UP001054945">
    <property type="component" value="Unassembled WGS sequence"/>
</dbReference>
<sequence>MHCCSATGQMSGTCLLSLLKIMLKRQQPCPPSHPRAAEIKRQDLVQQSQERFDATFRYLVSLIELRKEMLLLLKDAVEFKS</sequence>
<evidence type="ECO:0000313" key="1">
    <source>
        <dbReference type="EMBL" id="GIY06200.1"/>
    </source>
</evidence>
<name>A0AAV4QDT2_CAEEX</name>
<dbReference type="AlphaFoldDB" id="A0AAV4QDT2"/>
<evidence type="ECO:0000313" key="2">
    <source>
        <dbReference type="Proteomes" id="UP001054945"/>
    </source>
</evidence>
<comment type="caution">
    <text evidence="1">The sequence shown here is derived from an EMBL/GenBank/DDBJ whole genome shotgun (WGS) entry which is preliminary data.</text>
</comment>
<accession>A0AAV4QDT2</accession>
<organism evidence="1 2">
    <name type="scientific">Caerostris extrusa</name>
    <name type="common">Bark spider</name>
    <name type="synonym">Caerostris bankana</name>
    <dbReference type="NCBI Taxonomy" id="172846"/>
    <lineage>
        <taxon>Eukaryota</taxon>
        <taxon>Metazoa</taxon>
        <taxon>Ecdysozoa</taxon>
        <taxon>Arthropoda</taxon>
        <taxon>Chelicerata</taxon>
        <taxon>Arachnida</taxon>
        <taxon>Araneae</taxon>
        <taxon>Araneomorphae</taxon>
        <taxon>Entelegynae</taxon>
        <taxon>Araneoidea</taxon>
        <taxon>Araneidae</taxon>
        <taxon>Caerostris</taxon>
    </lineage>
</organism>
<dbReference type="EMBL" id="BPLR01005937">
    <property type="protein sequence ID" value="GIY06200.1"/>
    <property type="molecule type" value="Genomic_DNA"/>
</dbReference>